<comment type="caution">
    <text evidence="1">The sequence shown here is derived from an EMBL/GenBank/DDBJ whole genome shotgun (WGS) entry which is preliminary data.</text>
</comment>
<reference evidence="1" key="1">
    <citation type="submission" date="2021-06" db="EMBL/GenBank/DDBJ databases">
        <authorList>
            <person name="Kallberg Y."/>
            <person name="Tangrot J."/>
            <person name="Rosling A."/>
        </authorList>
    </citation>
    <scope>NUCLEOTIDE SEQUENCE</scope>
    <source>
        <strain evidence="1">FL966</strain>
    </source>
</reference>
<organism evidence="1 2">
    <name type="scientific">Cetraspora pellucida</name>
    <dbReference type="NCBI Taxonomy" id="1433469"/>
    <lineage>
        <taxon>Eukaryota</taxon>
        <taxon>Fungi</taxon>
        <taxon>Fungi incertae sedis</taxon>
        <taxon>Mucoromycota</taxon>
        <taxon>Glomeromycotina</taxon>
        <taxon>Glomeromycetes</taxon>
        <taxon>Diversisporales</taxon>
        <taxon>Gigasporaceae</taxon>
        <taxon>Cetraspora</taxon>
    </lineage>
</organism>
<keyword evidence="2" id="KW-1185">Reference proteome</keyword>
<accession>A0A9N9JLV0</accession>
<sequence>VAVDAAFTSISSLTSDEKHSLFFDINGTLEVPVKEFDDN</sequence>
<name>A0A9N9JLV0_9GLOM</name>
<feature type="non-terminal residue" evidence="1">
    <location>
        <position position="1"/>
    </location>
</feature>
<dbReference type="EMBL" id="CAJVQA010025280">
    <property type="protein sequence ID" value="CAG8785432.1"/>
    <property type="molecule type" value="Genomic_DNA"/>
</dbReference>
<dbReference type="AlphaFoldDB" id="A0A9N9JLV0"/>
<gene>
    <name evidence="1" type="ORF">CPELLU_LOCUS16656</name>
</gene>
<evidence type="ECO:0000313" key="1">
    <source>
        <dbReference type="EMBL" id="CAG8785432.1"/>
    </source>
</evidence>
<protein>
    <submittedName>
        <fullName evidence="1">21634_t:CDS:1</fullName>
    </submittedName>
</protein>
<dbReference type="Proteomes" id="UP000789759">
    <property type="component" value="Unassembled WGS sequence"/>
</dbReference>
<proteinExistence type="predicted"/>
<evidence type="ECO:0000313" key="2">
    <source>
        <dbReference type="Proteomes" id="UP000789759"/>
    </source>
</evidence>